<accession>A0A383BIA8</accession>
<dbReference type="EMBL" id="UINC01200636">
    <property type="protein sequence ID" value="SVE19609.1"/>
    <property type="molecule type" value="Genomic_DNA"/>
</dbReference>
<name>A0A383BIA8_9ZZZZ</name>
<dbReference type="AlphaFoldDB" id="A0A383BIA8"/>
<feature type="non-terminal residue" evidence="1">
    <location>
        <position position="56"/>
    </location>
</feature>
<proteinExistence type="predicted"/>
<organism evidence="1">
    <name type="scientific">marine metagenome</name>
    <dbReference type="NCBI Taxonomy" id="408172"/>
    <lineage>
        <taxon>unclassified sequences</taxon>
        <taxon>metagenomes</taxon>
        <taxon>ecological metagenomes</taxon>
    </lineage>
</organism>
<protein>
    <submittedName>
        <fullName evidence="1">Uncharacterized protein</fullName>
    </submittedName>
</protein>
<evidence type="ECO:0000313" key="1">
    <source>
        <dbReference type="EMBL" id="SVE19609.1"/>
    </source>
</evidence>
<reference evidence="1" key="1">
    <citation type="submission" date="2018-05" db="EMBL/GenBank/DDBJ databases">
        <authorList>
            <person name="Lanie J.A."/>
            <person name="Ng W.-L."/>
            <person name="Kazmierczak K.M."/>
            <person name="Andrzejewski T.M."/>
            <person name="Davidsen T.M."/>
            <person name="Wayne K.J."/>
            <person name="Tettelin H."/>
            <person name="Glass J.I."/>
            <person name="Rusch D."/>
            <person name="Podicherti R."/>
            <person name="Tsui H.-C.T."/>
            <person name="Winkler M.E."/>
        </authorList>
    </citation>
    <scope>NUCLEOTIDE SEQUENCE</scope>
</reference>
<sequence>MDLMVIMVIADTQEGTTVIIATTEKPFTEKIWWRCVRRGAPVYVAVILRAGAFLGM</sequence>
<gene>
    <name evidence="1" type="ORF">METZ01_LOCUS472463</name>
</gene>